<feature type="domain" description="AMP-dependent synthetase/ligase" evidence="1">
    <location>
        <begin position="5"/>
        <end position="353"/>
    </location>
</feature>
<gene>
    <name evidence="3" type="primary">menE</name>
    <name evidence="3" type="ORF">HSR6_1368</name>
</gene>
<dbReference type="InterPro" id="IPR050237">
    <property type="entry name" value="ATP-dep_AMP-bd_enzyme"/>
</dbReference>
<evidence type="ECO:0000259" key="1">
    <source>
        <dbReference type="Pfam" id="PF00501"/>
    </source>
</evidence>
<feature type="domain" description="AMP-binding enzyme C-terminal" evidence="2">
    <location>
        <begin position="402"/>
        <end position="476"/>
    </location>
</feature>
<dbReference type="Proteomes" id="UP000186165">
    <property type="component" value="Chromosome"/>
</dbReference>
<dbReference type="Gene3D" id="3.30.300.30">
    <property type="match status" value="1"/>
</dbReference>
<dbReference type="RefSeq" id="WP_071933191.1">
    <property type="nucleotide sequence ID" value="NZ_CP016804.1"/>
</dbReference>
<protein>
    <submittedName>
        <fullName evidence="3">O-succinylbenzoate-CoA ligase</fullName>
        <ecNumber evidence="3">6.2.1.26</ecNumber>
    </submittedName>
</protein>
<keyword evidence="3" id="KW-0436">Ligase</keyword>
<evidence type="ECO:0000259" key="2">
    <source>
        <dbReference type="Pfam" id="PF13193"/>
    </source>
</evidence>
<name>A0A1J1ADG0_9EURY</name>
<dbReference type="InterPro" id="IPR025110">
    <property type="entry name" value="AMP-bd_C"/>
</dbReference>
<dbReference type="KEGG" id="hhsr:HSR6_1368"/>
<reference evidence="4" key="1">
    <citation type="submission" date="2016-08" db="EMBL/GenBank/DDBJ databases">
        <title>Discovery of first anaerobic lithoheterotrophic haloarchae widely represented in hypersaline habitats.</title>
        <authorList>
            <person name="Sorokin D.Y."/>
            <person name="Kublanov I.V."/>
            <person name="Roman P."/>
            <person name="Sinninghe Damste J.S."/>
            <person name="Golyshin P.N."/>
            <person name="Rojo D."/>
            <person name="Ciordia S."/>
            <person name="Mena Md.C."/>
            <person name="Ferrer M."/>
            <person name="Smedile F."/>
            <person name="Messina E."/>
            <person name="La Cono V."/>
            <person name="Yakimov M.M."/>
        </authorList>
    </citation>
    <scope>NUCLEOTIDE SEQUENCE [LARGE SCALE GENOMIC DNA]</scope>
    <source>
        <strain evidence="4">HSR6</strain>
    </source>
</reference>
<dbReference type="PANTHER" id="PTHR43767:SF1">
    <property type="entry name" value="NONRIBOSOMAL PEPTIDE SYNTHASE PES1 (EUROFUNG)-RELATED"/>
    <property type="match status" value="1"/>
</dbReference>
<proteinExistence type="predicted"/>
<dbReference type="InterPro" id="IPR042099">
    <property type="entry name" value="ANL_N_sf"/>
</dbReference>
<dbReference type="Gene3D" id="3.40.50.12780">
    <property type="entry name" value="N-terminal domain of ligase-like"/>
    <property type="match status" value="1"/>
</dbReference>
<dbReference type="AlphaFoldDB" id="A0A1J1ADG0"/>
<accession>A0A1J1ADG0</accession>
<evidence type="ECO:0000313" key="3">
    <source>
        <dbReference type="EMBL" id="APE95811.1"/>
    </source>
</evidence>
<sequence length="495" mass="52517">MDESLRRWATATPDRVALIDAASGIRLTYAELDRWADSIASALVEHGIEPGDRVALLLGRKPAAIAAIWGVLRAGATLVPLDPDEPAQNLRSRCDRAAIEACICGSETAKTAEAVAPSGTDRLQIESIPRKSSRTRQFDERTHETGPQRLDRTRVVLFTSGTTGQPTGVRLTARNLGASAASTVARLGVMAADRWLLDLPIYHAGGLSIPIRTAMLGATTVLRRGFDAEATATTMAAYEVTGVSLVPTMLRRLLDGPGVPETLKFVLVGGAETPPSLVKQAIEADVPIFVSYGMTETASGIATATPAELREDPETVGRPVRAASVSILGPDGASLDPGQVGEIAVSGAIVSPGTLSSERRRPRRAFRTGDRGRLSPAGWLTVTGRIDDLIVTGGENVSPRSVEAAIRETLPVKAVAVLGIPDAEWGERVAAAVVFEAEATAIETEAVRETLRGRVPEYALPKRVLALDSLPRTASGTVDRTALEEQFEEYDDSQE</sequence>
<dbReference type="Pfam" id="PF13193">
    <property type="entry name" value="AMP-binding_C"/>
    <property type="match status" value="1"/>
</dbReference>
<evidence type="ECO:0000313" key="4">
    <source>
        <dbReference type="Proteomes" id="UP000186165"/>
    </source>
</evidence>
<dbReference type="OrthoDB" id="35688at2157"/>
<dbReference type="InterPro" id="IPR045851">
    <property type="entry name" value="AMP-bd_C_sf"/>
</dbReference>
<dbReference type="SUPFAM" id="SSF56801">
    <property type="entry name" value="Acetyl-CoA synthetase-like"/>
    <property type="match status" value="1"/>
</dbReference>
<dbReference type="EC" id="6.2.1.26" evidence="3"/>
<dbReference type="PANTHER" id="PTHR43767">
    <property type="entry name" value="LONG-CHAIN-FATTY-ACID--COA LIGASE"/>
    <property type="match status" value="1"/>
</dbReference>
<organism evidence="3 4">
    <name type="scientific">Halodesulfurarchaeum formicicum</name>
    <dbReference type="NCBI Taxonomy" id="1873524"/>
    <lineage>
        <taxon>Archaea</taxon>
        <taxon>Methanobacteriati</taxon>
        <taxon>Methanobacteriota</taxon>
        <taxon>Stenosarchaea group</taxon>
        <taxon>Halobacteria</taxon>
        <taxon>Halobacteriales</taxon>
        <taxon>Halobacteriaceae</taxon>
        <taxon>Halodesulfurarchaeum</taxon>
    </lineage>
</organism>
<dbReference type="GeneID" id="30417897"/>
<keyword evidence="4" id="KW-1185">Reference proteome</keyword>
<dbReference type="InterPro" id="IPR000873">
    <property type="entry name" value="AMP-dep_synth/lig_dom"/>
</dbReference>
<dbReference type="Pfam" id="PF00501">
    <property type="entry name" value="AMP-binding"/>
    <property type="match status" value="1"/>
</dbReference>
<dbReference type="EMBL" id="CP016804">
    <property type="protein sequence ID" value="APE95811.1"/>
    <property type="molecule type" value="Genomic_DNA"/>
</dbReference>
<dbReference type="GO" id="GO:0008756">
    <property type="term" value="F:o-succinylbenzoate-CoA ligase activity"/>
    <property type="evidence" value="ECO:0007669"/>
    <property type="project" value="UniProtKB-EC"/>
</dbReference>